<feature type="transmembrane region" description="Helical" evidence="18">
    <location>
        <begin position="84"/>
        <end position="102"/>
    </location>
</feature>
<dbReference type="GO" id="GO:0005743">
    <property type="term" value="C:mitochondrial inner membrane"/>
    <property type="evidence" value="ECO:0007669"/>
    <property type="project" value="UniProtKB-SubCell"/>
</dbReference>
<dbReference type="PANTHER" id="PTHR42829:SF2">
    <property type="entry name" value="NADH-UBIQUINONE OXIDOREDUCTASE CHAIN 5"/>
    <property type="match status" value="1"/>
</dbReference>
<feature type="transmembrane region" description="Helical" evidence="18">
    <location>
        <begin position="420"/>
        <end position="440"/>
    </location>
</feature>
<evidence type="ECO:0000256" key="12">
    <source>
        <dbReference type="ARBA" id="ARBA00023027"/>
    </source>
</evidence>
<evidence type="ECO:0000256" key="16">
    <source>
        <dbReference type="ARBA" id="ARBA00031027"/>
    </source>
</evidence>
<dbReference type="EMBL" id="MZ420706">
    <property type="protein sequence ID" value="QYB20506.1"/>
    <property type="molecule type" value="Genomic_DNA"/>
</dbReference>
<evidence type="ECO:0000256" key="7">
    <source>
        <dbReference type="ARBA" id="ARBA00022692"/>
    </source>
</evidence>
<evidence type="ECO:0000256" key="5">
    <source>
        <dbReference type="ARBA" id="ARBA00022448"/>
    </source>
</evidence>
<feature type="transmembrane region" description="Helical" evidence="18">
    <location>
        <begin position="108"/>
        <end position="126"/>
    </location>
</feature>
<sequence>MYFISFFFLFFFSMISFFFLLYFIMGNIVFFFEWEIISFNSMNLVMSILFDWMSLLFLMFVLLISSSVIYYSKSYMSSELNFNRFIMLVLLFVFSMILLIISPNMISIFLGWDGLGLVSYCLVIYYQNIKSYNAGMLTALSNRIGDVMILMVISWMMNYGSWNYIFYLNFMNNDLSMKFISFLLIIAAMTKSAQIPFSSWLPAAMAAPTPVSSLVHSSTLVTAGVYLLIRFNFMLIDMFFMKILLLLSGLTMMMAGVSANYEFDLKKIIALSTLSQLGLMMSILSMGLFDLAFFHLLTHAMFKALLFMCSGVIIHMMNDIQDIRFMGGINLYIPLTSLCMNISNLALCGIPYLAGFYSKDLILEMVSMSNLNMMIFFLYYFSTGLTMFYTIRLLMYLMINDYNLLTIYNLYDEDYIMLKSMFMLLLMSLITGSFLMWLIFSYPYMIYLPFNLKMLVIYVSMMGLFMGYLVSNMKIYSLNKFLMTYNLSNFLSLMWFLPNLSTYGLNYNFLKYSQNLMKNVDMGWSEMYSGQGMFKIIKNYSIFYYFFQMNNFKIYLFSFILWMFIMLFMLMMMMMI</sequence>
<feature type="transmembrane region" description="Helical" evidence="18">
    <location>
        <begin position="300"/>
        <end position="317"/>
    </location>
</feature>
<feature type="domain" description="NADH:quinone oxidoreductase/Mrp antiporter transmembrane" evidence="19">
    <location>
        <begin position="102"/>
        <end position="384"/>
    </location>
</feature>
<comment type="function">
    <text evidence="1">Core subunit of the mitochondrial membrane respiratory chain NADH dehydrogenase (Complex I) that is believed to belong to the minimal assembly required for catalysis. Complex I functions in the transfer of electrons from NADH to the respiratory chain. The immediate electron acceptor for the enzyme is believed to be ubiquinone.</text>
</comment>
<feature type="transmembrane region" description="Helical" evidence="18">
    <location>
        <begin position="147"/>
        <end position="167"/>
    </location>
</feature>
<feature type="transmembrane region" description="Helical" evidence="18">
    <location>
        <begin position="179"/>
        <end position="201"/>
    </location>
</feature>
<dbReference type="PANTHER" id="PTHR42829">
    <property type="entry name" value="NADH-UBIQUINONE OXIDOREDUCTASE CHAIN 5"/>
    <property type="match status" value="1"/>
</dbReference>
<dbReference type="EC" id="7.1.1.2" evidence="3"/>
<dbReference type="InterPro" id="IPR003945">
    <property type="entry name" value="NU5C-like"/>
</dbReference>
<evidence type="ECO:0000256" key="2">
    <source>
        <dbReference type="ARBA" id="ARBA00004448"/>
    </source>
</evidence>
<keyword evidence="9" id="KW-1278">Translocase</keyword>
<keyword evidence="15 18" id="KW-0472">Membrane</keyword>
<feature type="transmembrane region" description="Helical" evidence="18">
    <location>
        <begin position="554"/>
        <end position="575"/>
    </location>
</feature>
<dbReference type="GO" id="GO:0008137">
    <property type="term" value="F:NADH dehydrogenase (ubiquinone) activity"/>
    <property type="evidence" value="ECO:0007669"/>
    <property type="project" value="UniProtKB-EC"/>
</dbReference>
<feature type="transmembrane region" description="Helical" evidence="18">
    <location>
        <begin position="482"/>
        <end position="507"/>
    </location>
</feature>
<feature type="transmembrane region" description="Helical" evidence="18">
    <location>
        <begin position="239"/>
        <end position="261"/>
    </location>
</feature>
<dbReference type="GO" id="GO:0015990">
    <property type="term" value="P:electron transport coupled proton transport"/>
    <property type="evidence" value="ECO:0007669"/>
    <property type="project" value="TreeGrafter"/>
</dbReference>
<evidence type="ECO:0000256" key="15">
    <source>
        <dbReference type="ARBA" id="ARBA00023136"/>
    </source>
</evidence>
<feature type="transmembrane region" description="Helical" evidence="18">
    <location>
        <begin position="374"/>
        <end position="399"/>
    </location>
</feature>
<feature type="transmembrane region" description="Helical" evidence="18">
    <location>
        <begin position="7"/>
        <end position="32"/>
    </location>
</feature>
<feature type="transmembrane region" description="Helical" evidence="18">
    <location>
        <begin position="213"/>
        <end position="233"/>
    </location>
</feature>
<feature type="transmembrane region" description="Helical" evidence="18">
    <location>
        <begin position="446"/>
        <end position="470"/>
    </location>
</feature>
<dbReference type="PRINTS" id="PR01435">
    <property type="entry name" value="NPOXDRDTASE5"/>
</dbReference>
<dbReference type="GO" id="GO:0003954">
    <property type="term" value="F:NADH dehydrogenase activity"/>
    <property type="evidence" value="ECO:0007669"/>
    <property type="project" value="TreeGrafter"/>
</dbReference>
<organism evidence="21">
    <name type="scientific">Luehdorfia chinensis</name>
    <dbReference type="NCBI Taxonomy" id="81069"/>
    <lineage>
        <taxon>Eukaryota</taxon>
        <taxon>Metazoa</taxon>
        <taxon>Ecdysozoa</taxon>
        <taxon>Arthropoda</taxon>
        <taxon>Hexapoda</taxon>
        <taxon>Insecta</taxon>
        <taxon>Pterygota</taxon>
        <taxon>Neoptera</taxon>
        <taxon>Endopterygota</taxon>
        <taxon>Lepidoptera</taxon>
        <taxon>Glossata</taxon>
        <taxon>Ditrysia</taxon>
        <taxon>Papilionoidea</taxon>
        <taxon>Papilionidae</taxon>
        <taxon>Parnassiinae</taxon>
        <taxon>Zerynthini</taxon>
        <taxon>Luehdorfia</taxon>
    </lineage>
</organism>
<keyword evidence="12" id="KW-0520">NAD</keyword>
<reference evidence="21" key="1">
    <citation type="submission" date="2021-06" db="EMBL/GenBank/DDBJ databases">
        <authorList>
            <person name="Liu K.-H."/>
        </authorList>
    </citation>
    <scope>NUCLEOTIDE SEQUENCE</scope>
</reference>
<dbReference type="PRINTS" id="PR01434">
    <property type="entry name" value="NADHDHGNASE5"/>
</dbReference>
<evidence type="ECO:0000259" key="20">
    <source>
        <dbReference type="Pfam" id="PF06455"/>
    </source>
</evidence>
<feature type="domain" description="NADH dehydrogenase subunit 5 C-terminal" evidence="20">
    <location>
        <begin position="389"/>
        <end position="569"/>
    </location>
</feature>
<dbReference type="InterPro" id="IPR001750">
    <property type="entry name" value="ND/Mrp_TM"/>
</dbReference>
<keyword evidence="5" id="KW-0813">Transport</keyword>
<keyword evidence="10" id="KW-0249">Electron transport</keyword>
<evidence type="ECO:0000256" key="3">
    <source>
        <dbReference type="ARBA" id="ARBA00012944"/>
    </source>
</evidence>
<comment type="catalytic activity">
    <reaction evidence="17">
        <text>a ubiquinone + NADH + 5 H(+)(in) = a ubiquinol + NAD(+) + 4 H(+)(out)</text>
        <dbReference type="Rhea" id="RHEA:29091"/>
        <dbReference type="Rhea" id="RHEA-COMP:9565"/>
        <dbReference type="Rhea" id="RHEA-COMP:9566"/>
        <dbReference type="ChEBI" id="CHEBI:15378"/>
        <dbReference type="ChEBI" id="CHEBI:16389"/>
        <dbReference type="ChEBI" id="CHEBI:17976"/>
        <dbReference type="ChEBI" id="CHEBI:57540"/>
        <dbReference type="ChEBI" id="CHEBI:57945"/>
        <dbReference type="EC" id="7.1.1.2"/>
    </reaction>
</comment>
<keyword evidence="7 18" id="KW-0812">Transmembrane</keyword>
<evidence type="ECO:0000256" key="17">
    <source>
        <dbReference type="ARBA" id="ARBA00049551"/>
    </source>
</evidence>
<keyword evidence="13" id="KW-0830">Ubiquinone</keyword>
<keyword evidence="11 18" id="KW-1133">Transmembrane helix</keyword>
<evidence type="ECO:0000256" key="1">
    <source>
        <dbReference type="ARBA" id="ARBA00003257"/>
    </source>
</evidence>
<geneLocation type="mitochondrion" evidence="21"/>
<evidence type="ECO:0000256" key="6">
    <source>
        <dbReference type="ARBA" id="ARBA00022660"/>
    </source>
</evidence>
<proteinExistence type="predicted"/>
<feature type="transmembrane region" description="Helical" evidence="18">
    <location>
        <begin position="527"/>
        <end position="547"/>
    </location>
</feature>
<keyword evidence="6" id="KW-0679">Respiratory chain</keyword>
<feature type="transmembrane region" description="Helical" evidence="18">
    <location>
        <begin position="329"/>
        <end position="354"/>
    </location>
</feature>
<dbReference type="Pfam" id="PF06455">
    <property type="entry name" value="NADH5_C"/>
    <property type="match status" value="1"/>
</dbReference>
<evidence type="ECO:0000256" key="18">
    <source>
        <dbReference type="SAM" id="Phobius"/>
    </source>
</evidence>
<feature type="transmembrane region" description="Helical" evidence="18">
    <location>
        <begin position="52"/>
        <end position="72"/>
    </location>
</feature>
<dbReference type="Pfam" id="PF00361">
    <property type="entry name" value="Proton_antipo_M"/>
    <property type="match status" value="1"/>
</dbReference>
<gene>
    <name evidence="21" type="primary">nad5</name>
</gene>
<accession>A0A8F8X9I8</accession>
<name>A0A8F8X9I8_9NEOP</name>
<evidence type="ECO:0000256" key="11">
    <source>
        <dbReference type="ARBA" id="ARBA00022989"/>
    </source>
</evidence>
<dbReference type="AlphaFoldDB" id="A0A8F8X9I8"/>
<evidence type="ECO:0000256" key="10">
    <source>
        <dbReference type="ARBA" id="ARBA00022982"/>
    </source>
</evidence>
<dbReference type="InterPro" id="IPR010934">
    <property type="entry name" value="NADH_DH_su5_C"/>
</dbReference>
<evidence type="ECO:0000259" key="19">
    <source>
        <dbReference type="Pfam" id="PF00361"/>
    </source>
</evidence>
<keyword evidence="14 21" id="KW-0496">Mitochondrion</keyword>
<protein>
    <recommendedName>
        <fullName evidence="4">NADH-ubiquinone oxidoreductase chain 5</fullName>
        <ecNumber evidence="3">7.1.1.2</ecNumber>
    </recommendedName>
    <alternativeName>
        <fullName evidence="16">NADH dehydrogenase subunit 5</fullName>
    </alternativeName>
</protein>
<keyword evidence="8" id="KW-0999">Mitochondrion inner membrane</keyword>
<evidence type="ECO:0000256" key="4">
    <source>
        <dbReference type="ARBA" id="ARBA00021096"/>
    </source>
</evidence>
<comment type="subcellular location">
    <subcellularLocation>
        <location evidence="2">Mitochondrion inner membrane</location>
        <topology evidence="2">Multi-pass membrane protein</topology>
    </subcellularLocation>
</comment>
<evidence type="ECO:0000313" key="21">
    <source>
        <dbReference type="EMBL" id="QYB20506.1"/>
    </source>
</evidence>
<evidence type="ECO:0000256" key="9">
    <source>
        <dbReference type="ARBA" id="ARBA00022967"/>
    </source>
</evidence>
<dbReference type="GO" id="GO:0042773">
    <property type="term" value="P:ATP synthesis coupled electron transport"/>
    <property type="evidence" value="ECO:0007669"/>
    <property type="project" value="InterPro"/>
</dbReference>
<evidence type="ECO:0000256" key="13">
    <source>
        <dbReference type="ARBA" id="ARBA00023075"/>
    </source>
</evidence>
<evidence type="ECO:0000256" key="8">
    <source>
        <dbReference type="ARBA" id="ARBA00022792"/>
    </source>
</evidence>
<evidence type="ECO:0000256" key="14">
    <source>
        <dbReference type="ARBA" id="ARBA00023128"/>
    </source>
</evidence>